<keyword evidence="4 6" id="KW-1133">Transmembrane helix</keyword>
<comment type="caution">
    <text evidence="7">The sequence shown here is derived from an EMBL/GenBank/DDBJ whole genome shotgun (WGS) entry which is preliminary data.</text>
</comment>
<reference evidence="7" key="1">
    <citation type="journal article" date="2023" name="Mol. Biol. Evol.">
        <title>Third-Generation Sequencing Reveals the Adaptive Role of the Epigenome in Three Deep-Sea Polychaetes.</title>
        <authorList>
            <person name="Perez M."/>
            <person name="Aroh O."/>
            <person name="Sun Y."/>
            <person name="Lan Y."/>
            <person name="Juniper S.K."/>
            <person name="Young C.R."/>
            <person name="Angers B."/>
            <person name="Qian P.Y."/>
        </authorList>
    </citation>
    <scope>NUCLEOTIDE SEQUENCE</scope>
    <source>
        <strain evidence="7">P08H-3</strain>
    </source>
</reference>
<dbReference type="Proteomes" id="UP001208570">
    <property type="component" value="Unassembled WGS sequence"/>
</dbReference>
<evidence type="ECO:0000256" key="4">
    <source>
        <dbReference type="ARBA" id="ARBA00022989"/>
    </source>
</evidence>
<keyword evidence="8" id="KW-1185">Reference proteome</keyword>
<evidence type="ECO:0000313" key="7">
    <source>
        <dbReference type="EMBL" id="KAK2143894.1"/>
    </source>
</evidence>
<keyword evidence="3 6" id="KW-0812">Transmembrane</keyword>
<evidence type="ECO:0000256" key="2">
    <source>
        <dbReference type="ARBA" id="ARBA00006843"/>
    </source>
</evidence>
<dbReference type="InterPro" id="IPR007593">
    <property type="entry name" value="CD225/Dispanin_fam"/>
</dbReference>
<evidence type="ECO:0000256" key="3">
    <source>
        <dbReference type="ARBA" id="ARBA00022692"/>
    </source>
</evidence>
<comment type="subcellular location">
    <subcellularLocation>
        <location evidence="1">Membrane</location>
    </subcellularLocation>
</comment>
<dbReference type="EMBL" id="JAODUP010000803">
    <property type="protein sequence ID" value="KAK2143894.1"/>
    <property type="molecule type" value="Genomic_DNA"/>
</dbReference>
<dbReference type="AlphaFoldDB" id="A0AAD9IZR2"/>
<protein>
    <submittedName>
        <fullName evidence="7">Uncharacterized protein</fullName>
    </submittedName>
</protein>
<accession>A0AAD9IZR2</accession>
<name>A0AAD9IZR2_9ANNE</name>
<organism evidence="7 8">
    <name type="scientific">Paralvinella palmiformis</name>
    <dbReference type="NCBI Taxonomy" id="53620"/>
    <lineage>
        <taxon>Eukaryota</taxon>
        <taxon>Metazoa</taxon>
        <taxon>Spiralia</taxon>
        <taxon>Lophotrochozoa</taxon>
        <taxon>Annelida</taxon>
        <taxon>Polychaeta</taxon>
        <taxon>Sedentaria</taxon>
        <taxon>Canalipalpata</taxon>
        <taxon>Terebellida</taxon>
        <taxon>Terebelliformia</taxon>
        <taxon>Alvinellidae</taxon>
        <taxon>Paralvinella</taxon>
    </lineage>
</organism>
<sequence length="95" mass="10180">MPVVVMQPSGHTTISGSRNGPNSHLCLSIMTFLFLNPIFGLVALVFSVMSKVAAPVDWESARIKGRIAMFISITGIVISVVAGVIVVLVFYTRDS</sequence>
<evidence type="ECO:0000313" key="8">
    <source>
        <dbReference type="Proteomes" id="UP001208570"/>
    </source>
</evidence>
<evidence type="ECO:0000256" key="5">
    <source>
        <dbReference type="ARBA" id="ARBA00023136"/>
    </source>
</evidence>
<dbReference type="Pfam" id="PF04505">
    <property type="entry name" value="CD225"/>
    <property type="match status" value="1"/>
</dbReference>
<feature type="transmembrane region" description="Helical" evidence="6">
    <location>
        <begin position="27"/>
        <end position="46"/>
    </location>
</feature>
<gene>
    <name evidence="7" type="ORF">LSH36_803g00014</name>
</gene>
<comment type="similarity">
    <text evidence="2">Belongs to the CD225/Dispanin family.</text>
</comment>
<evidence type="ECO:0000256" key="1">
    <source>
        <dbReference type="ARBA" id="ARBA00004370"/>
    </source>
</evidence>
<evidence type="ECO:0000256" key="6">
    <source>
        <dbReference type="SAM" id="Phobius"/>
    </source>
</evidence>
<keyword evidence="5 6" id="KW-0472">Membrane</keyword>
<proteinExistence type="inferred from homology"/>
<feature type="transmembrane region" description="Helical" evidence="6">
    <location>
        <begin position="67"/>
        <end position="91"/>
    </location>
</feature>
<dbReference type="GO" id="GO:0016020">
    <property type="term" value="C:membrane"/>
    <property type="evidence" value="ECO:0007669"/>
    <property type="project" value="UniProtKB-SubCell"/>
</dbReference>